<proteinExistence type="predicted"/>
<sequence>MALRALQWGNVQHFWKQLAWTLGASVVLCALLMGLGVWMTPPWKVEPLNEHISLSSSNTAIEAKGIHTTTEGKYKVKETHRTLTVSGGRQVDAILREPIGAPGKLPAVQFIHGAGTGDATTNSDIAHALASAGIVTLVQSKRLDDYSMLHRDYEASATDYLTGINTLRSLPNVDASKVGIYAESEGTWITTIITKRDPSIAFTVLVSAPVFSARQQMAVGATEYLHIIGAPEGVEGIVPKMLSLNPGMLGLEYASFNAADYRNTLTMPLLVVYGTLDRSMPVEQGAQQLLQDANSVGNTNTMVRYYPTNHQIRLGSSLSKPGLPLPDQYTHDIESWVSAVAAGATAGDWTTPKIAGSQPFQQFAVPTDIRPGLITSFNVLVAMFVFIVLMWVVTVVLCIASHLGRKKRAHVSTDANGRTLIHLFTKQTQTLIITNIVLAPIITLGFLGYFAFAGVAALNLRDCATALAVGWICLRIGAAVSIVLLCWLWVRMFFFYGPGRFDADDPEPEARMARGHCAIVACLSLCVLVALALGVFFNLIS</sequence>
<dbReference type="InterPro" id="IPR053145">
    <property type="entry name" value="AB_hydrolase_Est10"/>
</dbReference>
<keyword evidence="3" id="KW-0031">Aminopeptidase</keyword>
<keyword evidence="1" id="KW-1133">Transmembrane helix</keyword>
<gene>
    <name evidence="3" type="ORF">CQR46_1493</name>
</gene>
<dbReference type="InterPro" id="IPR029058">
    <property type="entry name" value="AB_hydrolase_fold"/>
</dbReference>
<feature type="transmembrane region" description="Helical" evidence="1">
    <location>
        <begin position="464"/>
        <end position="490"/>
    </location>
</feature>
<keyword evidence="1" id="KW-0812">Transmembrane</keyword>
<feature type="transmembrane region" description="Helical" evidence="1">
    <location>
        <begin position="431"/>
        <end position="452"/>
    </location>
</feature>
<dbReference type="AlphaFoldDB" id="A0A2N3QEW7"/>
<dbReference type="Pfam" id="PF08840">
    <property type="entry name" value="BAAT_C"/>
    <property type="match status" value="1"/>
</dbReference>
<dbReference type="PANTHER" id="PTHR43265">
    <property type="entry name" value="ESTERASE ESTD"/>
    <property type="match status" value="1"/>
</dbReference>
<accession>A0A2N3QEW7</accession>
<dbReference type="SUPFAM" id="SSF53474">
    <property type="entry name" value="alpha/beta-Hydrolases"/>
    <property type="match status" value="1"/>
</dbReference>
<protein>
    <submittedName>
        <fullName evidence="3">Dipeptidylaminopeptidase/acylaminoacyl-peptidase</fullName>
    </submittedName>
</protein>
<comment type="caution">
    <text evidence="3">The sequence shown here is derived from an EMBL/GenBank/DDBJ whole genome shotgun (WGS) entry which is preliminary data.</text>
</comment>
<organism evidence="3 4">
    <name type="scientific">Bifidobacterium pseudolongum subsp. globosum</name>
    <dbReference type="NCBI Taxonomy" id="1690"/>
    <lineage>
        <taxon>Bacteria</taxon>
        <taxon>Bacillati</taxon>
        <taxon>Actinomycetota</taxon>
        <taxon>Actinomycetes</taxon>
        <taxon>Bifidobacteriales</taxon>
        <taxon>Bifidobacteriaceae</taxon>
        <taxon>Bifidobacterium</taxon>
    </lineage>
</organism>
<dbReference type="PANTHER" id="PTHR43265:SF1">
    <property type="entry name" value="ESTERASE ESTD"/>
    <property type="match status" value="1"/>
</dbReference>
<feature type="transmembrane region" description="Helical" evidence="1">
    <location>
        <begin position="379"/>
        <end position="400"/>
    </location>
</feature>
<dbReference type="InterPro" id="IPR014940">
    <property type="entry name" value="BAAT_C"/>
</dbReference>
<dbReference type="GO" id="GO:0052689">
    <property type="term" value="F:carboxylic ester hydrolase activity"/>
    <property type="evidence" value="ECO:0007669"/>
    <property type="project" value="TreeGrafter"/>
</dbReference>
<dbReference type="EMBL" id="PCGZ01000010">
    <property type="protein sequence ID" value="PKU89110.1"/>
    <property type="molecule type" value="Genomic_DNA"/>
</dbReference>
<feature type="transmembrane region" description="Helical" evidence="1">
    <location>
        <begin position="20"/>
        <end position="39"/>
    </location>
</feature>
<feature type="transmembrane region" description="Helical" evidence="1">
    <location>
        <begin position="517"/>
        <end position="540"/>
    </location>
</feature>
<dbReference type="GO" id="GO:0004177">
    <property type="term" value="F:aminopeptidase activity"/>
    <property type="evidence" value="ECO:0007669"/>
    <property type="project" value="UniProtKB-KW"/>
</dbReference>
<reference evidence="3 4" key="1">
    <citation type="submission" date="2017-10" db="EMBL/GenBank/DDBJ databases">
        <title>Bifidobacterium genomics.</title>
        <authorList>
            <person name="Lugli G.A."/>
            <person name="Milani C."/>
            <person name="Mancabelli L."/>
        </authorList>
    </citation>
    <scope>NUCLEOTIDE SEQUENCE [LARGE SCALE GENOMIC DNA]</scope>
    <source>
        <strain evidence="3 4">1524B</strain>
    </source>
</reference>
<dbReference type="Gene3D" id="3.40.50.1820">
    <property type="entry name" value="alpha/beta hydrolase"/>
    <property type="match status" value="1"/>
</dbReference>
<keyword evidence="1" id="KW-0472">Membrane</keyword>
<evidence type="ECO:0000259" key="2">
    <source>
        <dbReference type="Pfam" id="PF08840"/>
    </source>
</evidence>
<evidence type="ECO:0000256" key="1">
    <source>
        <dbReference type="SAM" id="Phobius"/>
    </source>
</evidence>
<keyword evidence="3" id="KW-0378">Hydrolase</keyword>
<keyword evidence="3" id="KW-0645">Protease</keyword>
<name>A0A2N3QEW7_9BIFI</name>
<dbReference type="Proteomes" id="UP000233730">
    <property type="component" value="Unassembled WGS sequence"/>
</dbReference>
<evidence type="ECO:0000313" key="3">
    <source>
        <dbReference type="EMBL" id="PKU89110.1"/>
    </source>
</evidence>
<evidence type="ECO:0000313" key="4">
    <source>
        <dbReference type="Proteomes" id="UP000233730"/>
    </source>
</evidence>
<feature type="domain" description="BAAT/Acyl-CoA thioester hydrolase C-terminal" evidence="2">
    <location>
        <begin position="163"/>
        <end position="312"/>
    </location>
</feature>